<dbReference type="RefSeq" id="WP_222158027.1">
    <property type="nucleotide sequence ID" value="NZ_CP081864.1"/>
</dbReference>
<dbReference type="InterPro" id="IPR035934">
    <property type="entry name" value="Phage_tail_protein-like_sf"/>
</dbReference>
<proteinExistence type="predicted"/>
<dbReference type="InterPro" id="IPR038512">
    <property type="entry name" value="GpU-like_sf"/>
</dbReference>
<dbReference type="Pfam" id="PF06141">
    <property type="entry name" value="Phage_tail_U"/>
    <property type="match status" value="1"/>
</dbReference>
<dbReference type="Gene3D" id="3.30.70.1700">
    <property type="entry name" value="Phage minor tail protein U"/>
    <property type="match status" value="1"/>
</dbReference>
<accession>A0ABX9AIC2</accession>
<dbReference type="EMBL" id="CP081864">
    <property type="protein sequence ID" value="QZN94915.1"/>
    <property type="molecule type" value="Genomic_DNA"/>
</dbReference>
<organism evidence="1 2">
    <name type="scientific">Symbiopectobacterium purcellii</name>
    <dbReference type="NCBI Taxonomy" id="2871826"/>
    <lineage>
        <taxon>Bacteria</taxon>
        <taxon>Pseudomonadati</taxon>
        <taxon>Pseudomonadota</taxon>
        <taxon>Gammaproteobacteria</taxon>
        <taxon>Enterobacterales</taxon>
        <taxon>Enterobacteriaceae</taxon>
    </lineage>
</organism>
<reference evidence="1 2" key="1">
    <citation type="submission" date="2021-08" db="EMBL/GenBank/DDBJ databases">
        <title>Culture and genomic analysis of Symbiopectobacterium purcellii sp. nov. gen. nov., isolated from the leafhopper Empoasca decipiens.</title>
        <authorList>
            <person name="Nadal-Jimenez P."/>
            <person name="Siozios S."/>
            <person name="Halliday N."/>
            <person name="Camara M."/>
            <person name="Hurst G.D.D."/>
        </authorList>
    </citation>
    <scope>NUCLEOTIDE SEQUENCE [LARGE SCALE GENOMIC DNA]</scope>
    <source>
        <strain evidence="1 2">SyEd1</strain>
    </source>
</reference>
<protein>
    <submittedName>
        <fullName evidence="1">Phage minor tail U family protein</fullName>
    </submittedName>
</protein>
<dbReference type="SUPFAM" id="SSF143749">
    <property type="entry name" value="Phage tail protein-like"/>
    <property type="match status" value="1"/>
</dbReference>
<dbReference type="InterPro" id="IPR009312">
    <property type="entry name" value="Phage_lambda_GpU-like"/>
</dbReference>
<evidence type="ECO:0000313" key="2">
    <source>
        <dbReference type="Proteomes" id="UP000825886"/>
    </source>
</evidence>
<sequence length="125" mass="13733">MIKHMQLRAAVLAALRAAITEHTTFLDGRPVALASDSLPAIAVYISDAQPVENALDEALWQANLHVALFEQAGSPDSTLDEKMAQKISPVLMSVSALKESTETFSTQRYDYRLDEEGSIWRSADL</sequence>
<evidence type="ECO:0000313" key="1">
    <source>
        <dbReference type="EMBL" id="QZN94915.1"/>
    </source>
</evidence>
<dbReference type="Proteomes" id="UP000825886">
    <property type="component" value="Chromosome"/>
</dbReference>
<keyword evidence="2" id="KW-1185">Reference proteome</keyword>
<gene>
    <name evidence="1" type="ORF">K6K13_16940</name>
</gene>
<name>A0ABX9AIC2_9ENTR</name>